<protein>
    <recommendedName>
        <fullName evidence="7">Protein kinase domain-containing protein</fullName>
    </recommendedName>
</protein>
<dbReference type="EMBL" id="JARBDR010000342">
    <property type="protein sequence ID" value="KAJ8313779.1"/>
    <property type="molecule type" value="Genomic_DNA"/>
</dbReference>
<feature type="domain" description="Protein kinase" evidence="7">
    <location>
        <begin position="506"/>
        <end position="738"/>
    </location>
</feature>
<accession>A0ABQ9F8X1</accession>
<proteinExistence type="inferred from homology"/>
<dbReference type="SMART" id="SM00185">
    <property type="entry name" value="ARM"/>
    <property type="match status" value="5"/>
</dbReference>
<dbReference type="Pfam" id="PF00069">
    <property type="entry name" value="Pkinase"/>
    <property type="match status" value="1"/>
</dbReference>
<feature type="binding site" evidence="6">
    <location>
        <position position="536"/>
    </location>
    <ligand>
        <name>ATP</name>
        <dbReference type="ChEBI" id="CHEBI:30616"/>
    </ligand>
</feature>
<dbReference type="InterPro" id="IPR000225">
    <property type="entry name" value="Armadillo"/>
</dbReference>
<dbReference type="PROSITE" id="PS00107">
    <property type="entry name" value="PROTEIN_KINASE_ATP"/>
    <property type="match status" value="1"/>
</dbReference>
<dbReference type="Pfam" id="PF00514">
    <property type="entry name" value="Arm"/>
    <property type="match status" value="1"/>
</dbReference>
<keyword evidence="5 6" id="KW-0067">ATP-binding</keyword>
<name>A0ABQ9F8X1_TEGGR</name>
<evidence type="ECO:0000256" key="2">
    <source>
        <dbReference type="ARBA" id="ARBA00022679"/>
    </source>
</evidence>
<keyword evidence="3 6" id="KW-0547">Nucleotide-binding</keyword>
<keyword evidence="9" id="KW-1185">Reference proteome</keyword>
<keyword evidence="4" id="KW-0418">Kinase</keyword>
<evidence type="ECO:0000256" key="6">
    <source>
        <dbReference type="PROSITE-ProRule" id="PRU10141"/>
    </source>
</evidence>
<comment type="caution">
    <text evidence="8">The sequence shown here is derived from an EMBL/GenBank/DDBJ whole genome shotgun (WGS) entry which is preliminary data.</text>
</comment>
<dbReference type="InterPro" id="IPR011009">
    <property type="entry name" value="Kinase-like_dom_sf"/>
</dbReference>
<dbReference type="SUPFAM" id="SSF48371">
    <property type="entry name" value="ARM repeat"/>
    <property type="match status" value="1"/>
</dbReference>
<reference evidence="8 9" key="1">
    <citation type="submission" date="2022-12" db="EMBL/GenBank/DDBJ databases">
        <title>Chromosome-level genome of Tegillarca granosa.</title>
        <authorList>
            <person name="Kim J."/>
        </authorList>
    </citation>
    <scope>NUCLEOTIDE SEQUENCE [LARGE SCALE GENOMIC DNA]</scope>
    <source>
        <strain evidence="8">Teg-2019</strain>
        <tissue evidence="8">Adductor muscle</tissue>
    </source>
</reference>
<evidence type="ECO:0000259" key="7">
    <source>
        <dbReference type="PROSITE" id="PS50011"/>
    </source>
</evidence>
<dbReference type="Gene3D" id="1.25.10.10">
    <property type="entry name" value="Leucine-rich Repeat Variant"/>
    <property type="match status" value="1"/>
</dbReference>
<dbReference type="SUPFAM" id="SSF56112">
    <property type="entry name" value="Protein kinase-like (PK-like)"/>
    <property type="match status" value="1"/>
</dbReference>
<evidence type="ECO:0000313" key="9">
    <source>
        <dbReference type="Proteomes" id="UP001217089"/>
    </source>
</evidence>
<dbReference type="InterPro" id="IPR008266">
    <property type="entry name" value="Tyr_kinase_AS"/>
</dbReference>
<comment type="similarity">
    <text evidence="1">Belongs to the protein kinase superfamily. NEK Ser/Thr protein kinase family. NIMA subfamily.</text>
</comment>
<dbReference type="InterPro" id="IPR050660">
    <property type="entry name" value="NEK_Ser/Thr_kinase"/>
</dbReference>
<evidence type="ECO:0000256" key="1">
    <source>
        <dbReference type="ARBA" id="ARBA00010886"/>
    </source>
</evidence>
<dbReference type="Proteomes" id="UP001217089">
    <property type="component" value="Unassembled WGS sequence"/>
</dbReference>
<evidence type="ECO:0000256" key="4">
    <source>
        <dbReference type="ARBA" id="ARBA00022777"/>
    </source>
</evidence>
<organism evidence="8 9">
    <name type="scientific">Tegillarca granosa</name>
    <name type="common">Malaysian cockle</name>
    <name type="synonym">Anadara granosa</name>
    <dbReference type="NCBI Taxonomy" id="220873"/>
    <lineage>
        <taxon>Eukaryota</taxon>
        <taxon>Metazoa</taxon>
        <taxon>Spiralia</taxon>
        <taxon>Lophotrochozoa</taxon>
        <taxon>Mollusca</taxon>
        <taxon>Bivalvia</taxon>
        <taxon>Autobranchia</taxon>
        <taxon>Pteriomorphia</taxon>
        <taxon>Arcoida</taxon>
        <taxon>Arcoidea</taxon>
        <taxon>Arcidae</taxon>
        <taxon>Tegillarca</taxon>
    </lineage>
</organism>
<evidence type="ECO:0000313" key="8">
    <source>
        <dbReference type="EMBL" id="KAJ8313779.1"/>
    </source>
</evidence>
<dbReference type="PANTHER" id="PTHR43671:SF92">
    <property type="entry name" value="SERINE_THREONINE-PROTEIN KINASE NEK10"/>
    <property type="match status" value="1"/>
</dbReference>
<dbReference type="PROSITE" id="PS50011">
    <property type="entry name" value="PROTEIN_KINASE_DOM"/>
    <property type="match status" value="1"/>
</dbReference>
<dbReference type="InterPro" id="IPR016024">
    <property type="entry name" value="ARM-type_fold"/>
</dbReference>
<dbReference type="PANTHER" id="PTHR43671">
    <property type="entry name" value="SERINE/THREONINE-PROTEIN KINASE NEK"/>
    <property type="match status" value="1"/>
</dbReference>
<dbReference type="PROSITE" id="PS00109">
    <property type="entry name" value="PROTEIN_KINASE_TYR"/>
    <property type="match status" value="1"/>
</dbReference>
<sequence length="738" mass="84843">MPTQDKRKSPDTEQEGKNLNKLLQLINVPASKQQLPSISHKQCQVENLSQWPLPQPSTGSTQSQSSESRALEKFSCKYKNERNFSRHPQHKLFLEIFSSLVRQRLCCVDWVDRAPPESILRLITCLRILMRDPSYQKKFTELGGLQVLSDDFKKATDSYLRYRDNPYVVDILKEMTNIFQKLSHVKEQRELLIACNAHTSLVLLLSARDVIVLHCSLHALIQLTESERPRQIIGEMNAIESLLNIIQEYDSLSKKLAAKLLQCLCHDSESRETIQQYDGVPILLSQLQSDNVNLLKHVIWCLVQLCEDHNASKEIRHFGGIPLILSLLQPDREFVTERSENSEGVASAGPHGRTPVVDEAEELMEQEYSLKSACCAALTELVMNDANAQQIAQANGIYSLGLLILPADRKCSEKERKLVKNLQRNAFRALRFLFSMERNRRLFKSLFPPDLFEMFINIGHYNRDLKKYKSLVEEINSLSSEAVREIKMNIMETNQNKAATRYIGEFEVFELLGKGAFGSVYKVKKKTTFQSFLALKEVNIDNPAFGKNSRERDQSVGDIMNELSIIREQMKHPNVVKYYKTFVDDERLYIVMELIEGAPLAEHFSSLKEKKETFPESRVWDILMQLVLALRYLHKEKGIVHRDLTPNNIMLGENDKIVQNLPYGEKADIWALGCIIYQMCTLQPPFFSNNMLTLVTKIVEAKYDSITSDEYTPRLKEVYMSITRQEARYTGTGQSDDR</sequence>
<dbReference type="InterPro" id="IPR017441">
    <property type="entry name" value="Protein_kinase_ATP_BS"/>
</dbReference>
<dbReference type="InterPro" id="IPR011989">
    <property type="entry name" value="ARM-like"/>
</dbReference>
<dbReference type="Gene3D" id="1.10.510.10">
    <property type="entry name" value="Transferase(Phosphotransferase) domain 1"/>
    <property type="match status" value="2"/>
</dbReference>
<dbReference type="InterPro" id="IPR000719">
    <property type="entry name" value="Prot_kinase_dom"/>
</dbReference>
<evidence type="ECO:0000256" key="5">
    <source>
        <dbReference type="ARBA" id="ARBA00022840"/>
    </source>
</evidence>
<gene>
    <name evidence="8" type="ORF">KUTeg_008340</name>
</gene>
<dbReference type="Gene3D" id="3.30.200.20">
    <property type="entry name" value="Phosphorylase Kinase, domain 1"/>
    <property type="match status" value="1"/>
</dbReference>
<keyword evidence="2" id="KW-0808">Transferase</keyword>
<evidence type="ECO:0000256" key="3">
    <source>
        <dbReference type="ARBA" id="ARBA00022741"/>
    </source>
</evidence>